<reference evidence="1 2" key="1">
    <citation type="journal article" date="2013" name="Genome Biol.">
        <title>Genome of Acanthamoeba castellanii highlights extensive lateral gene transfer and early evolution of tyrosine kinase signaling.</title>
        <authorList>
            <person name="Clarke M."/>
            <person name="Lohan A.J."/>
            <person name="Liu B."/>
            <person name="Lagkouvardos I."/>
            <person name="Roy S."/>
            <person name="Zafar N."/>
            <person name="Bertelli C."/>
            <person name="Schilde C."/>
            <person name="Kianianmomeni A."/>
            <person name="Burglin T.R."/>
            <person name="Frech C."/>
            <person name="Turcotte B."/>
            <person name="Kopec K.O."/>
            <person name="Synnott J.M."/>
            <person name="Choo C."/>
            <person name="Paponov I."/>
            <person name="Finkler A."/>
            <person name="Soon Heng Tan C."/>
            <person name="Hutchins A.P."/>
            <person name="Weinmeier T."/>
            <person name="Rattei T."/>
            <person name="Chu J.S."/>
            <person name="Gimenez G."/>
            <person name="Irimia M."/>
            <person name="Rigden D.J."/>
            <person name="Fitzpatrick D.A."/>
            <person name="Lorenzo-Morales J."/>
            <person name="Bateman A."/>
            <person name="Chiu C.H."/>
            <person name="Tang P."/>
            <person name="Hegemann P."/>
            <person name="Fromm H."/>
            <person name="Raoult D."/>
            <person name="Greub G."/>
            <person name="Miranda-Saavedra D."/>
            <person name="Chen N."/>
            <person name="Nash P."/>
            <person name="Ginger M.L."/>
            <person name="Horn M."/>
            <person name="Schaap P."/>
            <person name="Caler L."/>
            <person name="Loftus B."/>
        </authorList>
    </citation>
    <scope>NUCLEOTIDE SEQUENCE [LARGE SCALE GENOMIC DNA]</scope>
    <source>
        <strain evidence="1 2">Neff</strain>
    </source>
</reference>
<accession>L8HFJ8</accession>
<protein>
    <recommendedName>
        <fullName evidence="3">VOC domain-containing protein</fullName>
    </recommendedName>
</protein>
<organism evidence="1 2">
    <name type="scientific">Acanthamoeba castellanii (strain ATCC 30010 / Neff)</name>
    <dbReference type="NCBI Taxonomy" id="1257118"/>
    <lineage>
        <taxon>Eukaryota</taxon>
        <taxon>Amoebozoa</taxon>
        <taxon>Discosea</taxon>
        <taxon>Longamoebia</taxon>
        <taxon>Centramoebida</taxon>
        <taxon>Acanthamoebidae</taxon>
        <taxon>Acanthamoeba</taxon>
    </lineage>
</organism>
<dbReference type="KEGG" id="acan:ACA1_338390"/>
<proteinExistence type="predicted"/>
<dbReference type="VEuPathDB" id="AmoebaDB:ACA1_338390"/>
<dbReference type="Gene3D" id="3.10.180.10">
    <property type="entry name" value="2,3-Dihydroxybiphenyl 1,2-Dioxygenase, domain 1"/>
    <property type="match status" value="1"/>
</dbReference>
<sequence length="119" mass="12892">MAQTSSYRFDHIAVGVWSIADAVPFLEDELGGRPLGGAPNPVFASAQWEFANGGVLEVLASGLLFVSVHVADGKFLFMCQALDPPPFLDEASLNKNFMHQFLTSGGPRVHHVTFKCDPM</sequence>
<dbReference type="EMBL" id="KB007833">
    <property type="protein sequence ID" value="ELR24299.1"/>
    <property type="molecule type" value="Genomic_DNA"/>
</dbReference>
<name>L8HFJ8_ACACF</name>
<evidence type="ECO:0008006" key="3">
    <source>
        <dbReference type="Google" id="ProtNLM"/>
    </source>
</evidence>
<dbReference type="RefSeq" id="XP_004353996.1">
    <property type="nucleotide sequence ID" value="XM_004353944.1"/>
</dbReference>
<dbReference type="SUPFAM" id="SSF54593">
    <property type="entry name" value="Glyoxalase/Bleomycin resistance protein/Dihydroxybiphenyl dioxygenase"/>
    <property type="match status" value="1"/>
</dbReference>
<evidence type="ECO:0000313" key="1">
    <source>
        <dbReference type="EMBL" id="ELR24299.1"/>
    </source>
</evidence>
<dbReference type="AlphaFoldDB" id="L8HFJ8"/>
<dbReference type="InterPro" id="IPR029068">
    <property type="entry name" value="Glyas_Bleomycin-R_OHBP_Dase"/>
</dbReference>
<dbReference type="GeneID" id="14925322"/>
<evidence type="ECO:0000313" key="2">
    <source>
        <dbReference type="Proteomes" id="UP000011083"/>
    </source>
</evidence>
<gene>
    <name evidence="1" type="ORF">ACA1_338390</name>
</gene>
<keyword evidence="2" id="KW-1185">Reference proteome</keyword>
<dbReference type="Proteomes" id="UP000011083">
    <property type="component" value="Unassembled WGS sequence"/>
</dbReference>